<keyword evidence="2" id="KW-0812">Transmembrane</keyword>
<reference evidence="3 4" key="1">
    <citation type="submission" date="2019-03" db="EMBL/GenBank/DDBJ databases">
        <title>Ramlibacter rhizophilus CCTCC AB2015357, whole genome shotgun sequence.</title>
        <authorList>
            <person name="Zhang X."/>
            <person name="Feng G."/>
            <person name="Zhu H."/>
        </authorList>
    </citation>
    <scope>NUCLEOTIDE SEQUENCE [LARGE SCALE GENOMIC DNA]</scope>
    <source>
        <strain evidence="3 4">CCTCC AB2015357</strain>
    </source>
</reference>
<dbReference type="AlphaFoldDB" id="A0A4Z0BNA6"/>
<comment type="caution">
    <text evidence="3">The sequence shown here is derived from an EMBL/GenBank/DDBJ whole genome shotgun (WGS) entry which is preliminary data.</text>
</comment>
<dbReference type="Proteomes" id="UP000297564">
    <property type="component" value="Unassembled WGS sequence"/>
</dbReference>
<organism evidence="3 4">
    <name type="scientific">Ramlibacter rhizophilus</name>
    <dbReference type="NCBI Taxonomy" id="1781167"/>
    <lineage>
        <taxon>Bacteria</taxon>
        <taxon>Pseudomonadati</taxon>
        <taxon>Pseudomonadota</taxon>
        <taxon>Betaproteobacteria</taxon>
        <taxon>Burkholderiales</taxon>
        <taxon>Comamonadaceae</taxon>
        <taxon>Ramlibacter</taxon>
    </lineage>
</organism>
<feature type="region of interest" description="Disordered" evidence="1">
    <location>
        <begin position="1"/>
        <end position="30"/>
    </location>
</feature>
<feature type="transmembrane region" description="Helical" evidence="2">
    <location>
        <begin position="70"/>
        <end position="88"/>
    </location>
</feature>
<proteinExistence type="predicted"/>
<evidence type="ECO:0000313" key="3">
    <source>
        <dbReference type="EMBL" id="TFY99913.1"/>
    </source>
</evidence>
<feature type="compositionally biased region" description="Basic and acidic residues" evidence="1">
    <location>
        <begin position="7"/>
        <end position="23"/>
    </location>
</feature>
<sequence>MMAASRQEARDSAFRRSGYGDRQRPHRLDRHKRDWREEGLAMILLAPAASFGFTYLLTKGVIDAVNKGDFTYLMLWGMEALIAAKLLWPGFLDEVI</sequence>
<dbReference type="RefSeq" id="WP_135285455.1">
    <property type="nucleotide sequence ID" value="NZ_SMLL01000004.1"/>
</dbReference>
<accession>A0A4Z0BNA6</accession>
<keyword evidence="2" id="KW-0472">Membrane</keyword>
<evidence type="ECO:0000256" key="1">
    <source>
        <dbReference type="SAM" id="MobiDB-lite"/>
    </source>
</evidence>
<dbReference type="EMBL" id="SMLL01000004">
    <property type="protein sequence ID" value="TFY99913.1"/>
    <property type="molecule type" value="Genomic_DNA"/>
</dbReference>
<keyword evidence="4" id="KW-1185">Reference proteome</keyword>
<feature type="transmembrane region" description="Helical" evidence="2">
    <location>
        <begin position="40"/>
        <end position="58"/>
    </location>
</feature>
<gene>
    <name evidence="3" type="ORF">EZ242_12320</name>
</gene>
<protein>
    <submittedName>
        <fullName evidence="3">Uncharacterized protein</fullName>
    </submittedName>
</protein>
<keyword evidence="2" id="KW-1133">Transmembrane helix</keyword>
<name>A0A4Z0BNA6_9BURK</name>
<evidence type="ECO:0000313" key="4">
    <source>
        <dbReference type="Proteomes" id="UP000297564"/>
    </source>
</evidence>
<evidence type="ECO:0000256" key="2">
    <source>
        <dbReference type="SAM" id="Phobius"/>
    </source>
</evidence>